<keyword evidence="4" id="KW-0418">Kinase</keyword>
<dbReference type="EC" id="2.7.1.49" evidence="2"/>
<dbReference type="InterPro" id="IPR013749">
    <property type="entry name" value="PM/HMP-P_kinase-1"/>
</dbReference>
<dbReference type="GO" id="GO:0008902">
    <property type="term" value="F:hydroxymethylpyrimidine kinase activity"/>
    <property type="evidence" value="ECO:0007669"/>
    <property type="project" value="UniProtKB-EC"/>
</dbReference>
<reference evidence="4 5" key="1">
    <citation type="journal article" date="2016" name="Int. J. Syst. Evol. Microbiol.">
        <title>Acidipila dinghuensis sp. nov., an acidobacterium isolated from forest soil.</title>
        <authorList>
            <person name="Jiang Y.W."/>
            <person name="Wang J."/>
            <person name="Chen M.H."/>
            <person name="Lv Y.Y."/>
            <person name="Qiu L.H."/>
        </authorList>
    </citation>
    <scope>NUCLEOTIDE SEQUENCE [LARGE SCALE GENOMIC DNA]</scope>
    <source>
        <strain evidence="4 5">DHOF10</strain>
    </source>
</reference>
<dbReference type="PANTHER" id="PTHR20858">
    <property type="entry name" value="PHOSPHOMETHYLPYRIMIDINE KINASE"/>
    <property type="match status" value="1"/>
</dbReference>
<evidence type="ECO:0000313" key="4">
    <source>
        <dbReference type="EMBL" id="RXS93065.1"/>
    </source>
</evidence>
<dbReference type="RefSeq" id="WP_129210132.1">
    <property type="nucleotide sequence ID" value="NZ_BMGU01000001.1"/>
</dbReference>
<organism evidence="4 5">
    <name type="scientific">Silvibacterium dinghuense</name>
    <dbReference type="NCBI Taxonomy" id="1560006"/>
    <lineage>
        <taxon>Bacteria</taxon>
        <taxon>Pseudomonadati</taxon>
        <taxon>Acidobacteriota</taxon>
        <taxon>Terriglobia</taxon>
        <taxon>Terriglobales</taxon>
        <taxon>Acidobacteriaceae</taxon>
        <taxon>Silvibacterium</taxon>
    </lineage>
</organism>
<dbReference type="GO" id="GO:0009228">
    <property type="term" value="P:thiamine biosynthetic process"/>
    <property type="evidence" value="ECO:0007669"/>
    <property type="project" value="InterPro"/>
</dbReference>
<dbReference type="PANTHER" id="PTHR20858:SF17">
    <property type="entry name" value="HYDROXYMETHYLPYRIMIDINE_PHOSPHOMETHYLPYRIMIDINE KINASE THI20-RELATED"/>
    <property type="match status" value="1"/>
</dbReference>
<keyword evidence="4" id="KW-0808">Transferase</keyword>
<dbReference type="GO" id="GO:0008972">
    <property type="term" value="F:phosphomethylpyrimidine kinase activity"/>
    <property type="evidence" value="ECO:0007669"/>
    <property type="project" value="InterPro"/>
</dbReference>
<evidence type="ECO:0000256" key="1">
    <source>
        <dbReference type="ARBA" id="ARBA00004948"/>
    </source>
</evidence>
<comment type="pathway">
    <text evidence="1">Cofactor biosynthesis; thiamine diphosphate biosynthesis.</text>
</comment>
<gene>
    <name evidence="4" type="primary">thiD</name>
    <name evidence="4" type="ORF">ESZ00_19765</name>
</gene>
<dbReference type="GO" id="GO:0005829">
    <property type="term" value="C:cytosol"/>
    <property type="evidence" value="ECO:0007669"/>
    <property type="project" value="TreeGrafter"/>
</dbReference>
<evidence type="ECO:0000259" key="3">
    <source>
        <dbReference type="Pfam" id="PF08543"/>
    </source>
</evidence>
<evidence type="ECO:0000256" key="2">
    <source>
        <dbReference type="ARBA" id="ARBA00012135"/>
    </source>
</evidence>
<dbReference type="NCBIfam" id="TIGR00097">
    <property type="entry name" value="HMP-P_kinase"/>
    <property type="match status" value="1"/>
</dbReference>
<dbReference type="Pfam" id="PF08543">
    <property type="entry name" value="Phos_pyr_kin"/>
    <property type="match status" value="1"/>
</dbReference>
<comment type="caution">
    <text evidence="4">The sequence shown here is derived from an EMBL/GenBank/DDBJ whole genome shotgun (WGS) entry which is preliminary data.</text>
</comment>
<dbReference type="CDD" id="cd01169">
    <property type="entry name" value="HMPP_kinase"/>
    <property type="match status" value="1"/>
</dbReference>
<dbReference type="Gene3D" id="3.40.1190.20">
    <property type="match status" value="1"/>
</dbReference>
<dbReference type="SUPFAM" id="SSF53613">
    <property type="entry name" value="Ribokinase-like"/>
    <property type="match status" value="1"/>
</dbReference>
<feature type="domain" description="Pyridoxamine kinase/Phosphomethylpyrimidine kinase" evidence="3">
    <location>
        <begin position="20"/>
        <end position="271"/>
    </location>
</feature>
<dbReference type="Proteomes" id="UP000290253">
    <property type="component" value="Unassembled WGS sequence"/>
</dbReference>
<evidence type="ECO:0000313" key="5">
    <source>
        <dbReference type="Proteomes" id="UP000290253"/>
    </source>
</evidence>
<protein>
    <recommendedName>
        <fullName evidence="2">hydroxymethylpyrimidine kinase</fullName>
        <ecNumber evidence="2">2.7.1.49</ecNumber>
    </recommendedName>
</protein>
<dbReference type="InterPro" id="IPR004399">
    <property type="entry name" value="HMP/HMP-P_kinase_dom"/>
</dbReference>
<accession>A0A4Q1S846</accession>
<dbReference type="EMBL" id="SDMK01000006">
    <property type="protein sequence ID" value="RXS93065.1"/>
    <property type="molecule type" value="Genomic_DNA"/>
</dbReference>
<sequence length="287" mass="30406">MEKSYKDAGRPVVLTIAGFDPSSGAGITADLKVFAAHRLYGLSAITALTVQSTQGVRRMEPVSAKILADTLACLAEDGPISGVKIGMLGTATNVEAVVHFLQRTGIERRRVVLDPVIRSSSGRELLGADGVSLLKSHLLDRAGWVTPNREELWVLAEEPELAIADANSDYVVQRAAALARCHAGLRIVATGGEEKPPNDLLWTENGGPQWFPGERIETRATHGTGCAFSSALLAAIVAGASDAEAVFQAKSYVREAMLAAYPVGRGRGPMHHLAGLEFPGKTSTDEL</sequence>
<keyword evidence="5" id="KW-1185">Reference proteome</keyword>
<dbReference type="OrthoDB" id="9810880at2"/>
<proteinExistence type="predicted"/>
<dbReference type="AlphaFoldDB" id="A0A4Q1S846"/>
<dbReference type="InterPro" id="IPR029056">
    <property type="entry name" value="Ribokinase-like"/>
</dbReference>
<name>A0A4Q1S846_9BACT</name>